<proteinExistence type="predicted"/>
<dbReference type="InterPro" id="IPR010572">
    <property type="entry name" value="Tail_dom"/>
</dbReference>
<protein>
    <submittedName>
        <fullName evidence="3">Tail protein</fullName>
    </submittedName>
</protein>
<evidence type="ECO:0000313" key="3">
    <source>
        <dbReference type="EMBL" id="DAE03780.1"/>
    </source>
</evidence>
<sequence length="578" mass="66104">MVMIKIFNATDTDFNTAGNIIINPLYCHEVKKKSLNGWYIDVEIPIKYKEYIKADKLCVVKTKSKLNPQAFRINKNIKYTTKKIKFTAEHVMFDSRKYALLDVRPTDLNGLNGLKYINERTDKTSPFSIVSSDVENINTAYLVRKNLLEAWEIFEERWGGVFDADNWNISFKQKVGNDNGETIAYGKNMQGFEILEDWSNVCTKILPVGPNGLLLKEVYLESEVQYEVPYTKIVEFQTKLESEKQTEANLLNELKNNAEEYLEEYCIPQVSYTVESNINQKLEIGDTIKVLHPSVKIFTEVLEYEYDLISEKVKSLTFGNYKRDVKAKFDSIKNNIETIKQSVSNQEITIKEQTDLINSLNKKGYVYIDENEILILDQLPKEKAKNVWRFGLGGIGFSSNGYEGPFETAITMDGKINADFIKAGTMSTARIESLADFISDTNESISTIQLQQENITSEVSKKVNETELGTKIVQNFENVKIAWNKITEFIQMMILNGNASLAILDNSKKILMSLDKAGQHFYDSSENKIGDVGVINYKNTPMIAFNLNVSQNNNKRNGLGNRKKWNILSDFLYCRNIL</sequence>
<keyword evidence="1" id="KW-0175">Coiled coil</keyword>
<dbReference type="InterPro" id="IPR007119">
    <property type="entry name" value="Phage_tail_spike_N"/>
</dbReference>
<evidence type="ECO:0000259" key="2">
    <source>
        <dbReference type="Pfam" id="PF06605"/>
    </source>
</evidence>
<organism evidence="3">
    <name type="scientific">Myoviridae sp. ct2Pw37</name>
    <dbReference type="NCBI Taxonomy" id="2825021"/>
    <lineage>
        <taxon>Viruses</taxon>
        <taxon>Duplodnaviria</taxon>
        <taxon>Heunggongvirae</taxon>
        <taxon>Uroviricota</taxon>
        <taxon>Caudoviricetes</taxon>
    </lineage>
</organism>
<accession>A0A8S5PC31</accession>
<dbReference type="Pfam" id="PF06605">
    <property type="entry name" value="Prophage_tail"/>
    <property type="match status" value="1"/>
</dbReference>
<feature type="coiled-coil region" evidence="1">
    <location>
        <begin position="233"/>
        <end position="264"/>
    </location>
</feature>
<name>A0A8S5PC31_9CAUD</name>
<dbReference type="NCBIfam" id="TIGR01665">
    <property type="entry name" value="put_anti_recept"/>
    <property type="match status" value="1"/>
</dbReference>
<reference evidence="3" key="1">
    <citation type="journal article" date="2021" name="Proc. Natl. Acad. Sci. U.S.A.">
        <title>A Catalog of Tens of Thousands of Viruses from Human Metagenomes Reveals Hidden Associations with Chronic Diseases.</title>
        <authorList>
            <person name="Tisza M.J."/>
            <person name="Buck C.B."/>
        </authorList>
    </citation>
    <scope>NUCLEOTIDE SEQUENCE</scope>
    <source>
        <strain evidence="3">Ct2Pw37</strain>
    </source>
</reference>
<dbReference type="EMBL" id="BK015374">
    <property type="protein sequence ID" value="DAE03780.1"/>
    <property type="molecule type" value="Genomic_DNA"/>
</dbReference>
<feature type="domain" description="Tail spike" evidence="2">
    <location>
        <begin position="125"/>
        <end position="326"/>
    </location>
</feature>
<evidence type="ECO:0000256" key="1">
    <source>
        <dbReference type="SAM" id="Coils"/>
    </source>
</evidence>